<dbReference type="GO" id="GO:0004674">
    <property type="term" value="F:protein serine/threonine kinase activity"/>
    <property type="evidence" value="ECO:0007669"/>
    <property type="project" value="UniProtKB-KW"/>
</dbReference>
<keyword evidence="2 6" id="KW-0547">Nucleotide-binding</keyword>
<keyword evidence="7" id="KW-1133">Transmembrane helix</keyword>
<dbReference type="InterPro" id="IPR008271">
    <property type="entry name" value="Ser/Thr_kinase_AS"/>
</dbReference>
<keyword evidence="5" id="KW-0802">TPR repeat</keyword>
<dbReference type="InterPro" id="IPR000719">
    <property type="entry name" value="Prot_kinase_dom"/>
</dbReference>
<dbReference type="SMART" id="SM00220">
    <property type="entry name" value="S_TKc"/>
    <property type="match status" value="1"/>
</dbReference>
<dbReference type="PROSITE" id="PS00108">
    <property type="entry name" value="PROTEIN_KINASE_ST"/>
    <property type="match status" value="1"/>
</dbReference>
<feature type="repeat" description="TPR" evidence="5">
    <location>
        <begin position="522"/>
        <end position="555"/>
    </location>
</feature>
<feature type="domain" description="Protein kinase" evidence="8">
    <location>
        <begin position="126"/>
        <end position="406"/>
    </location>
</feature>
<dbReference type="Gene3D" id="1.10.510.10">
    <property type="entry name" value="Transferase(Phosphotransferase) domain 1"/>
    <property type="match status" value="1"/>
</dbReference>
<accession>A0ABY6BB51</accession>
<dbReference type="Gene3D" id="3.30.200.20">
    <property type="entry name" value="Phosphorylase Kinase, domain 1"/>
    <property type="match status" value="1"/>
</dbReference>
<name>A0ABY6BB51_9GAMM</name>
<dbReference type="CDD" id="cd14014">
    <property type="entry name" value="STKc_PknB_like"/>
    <property type="match status" value="1"/>
</dbReference>
<feature type="transmembrane region" description="Helical" evidence="7">
    <location>
        <begin position="432"/>
        <end position="454"/>
    </location>
</feature>
<dbReference type="InterPro" id="IPR011009">
    <property type="entry name" value="Kinase-like_dom_sf"/>
</dbReference>
<dbReference type="SUPFAM" id="SSF56112">
    <property type="entry name" value="Protein kinase-like (PK-like)"/>
    <property type="match status" value="1"/>
</dbReference>
<sequence>MSFPRRGRVLDVITPLPPRRHGIPVREHVGRSARRLRTMNGTASDPEDWAKLDQLLSHAIDLEESDRVVWLRDLRRDDPVVAARIERLLALADTGSVLDVLMSQPMLEGALAQFTDVSSGTRFGSWVIQRHLGVGGMAEVYLARRGLEEGEQFAALKLIATGMARPDAFGKFIREAAILSQLNDPRIARLIDTGRAEDGRPWLAMEYVDGDPLDVGCDRRGLGVRERVGLLIEVALAVDHAHRHLVVHRDIKPANVLLCADGNAIRLLDFGIAKVLAHTDQDPASATRVFTPHFASPEQLSGAPVGIASDVYQLGVLTYLLLTGTRPFRAVDQNPAALVAAMQEGAVPPSVAVLANPERQLARTGVRAERVSAILEGDLDTIVRKAMAGEPERRYLSARDLAEDLIRWCNAEAIAARPDAWYRATKRIRRHWAIVTAAALVLTLVVAYALTVTWQREALQVERDAARKALARAEMTRRFLMRVIGTANPVGAQSGTRNIKEALIEATDAVETEFRGQPEVAAEAYAELGQTFQGMEDPVNAERAFRRALDSVPAGAAPDARTVSLLAIALADLGRVDDGKVLIDQNRERIALHFGEASNEHVLALYATARVGKALLKSASDKTALEAEIIAALQRALALHNTLHPPAANGLDHEVDGVRSDIESAIGEALLRAGKMEEAVVYLRRHYGLQLRMHGPAAARTLSARMNLATTLQKLEKYAESGALLAGLVEAMRRAYGSEPNRMVAFALGALGNQARLTGAHADAAGYWASAEAEAAGAMGADHPWLGTARFRQAEALALDGRREEAIAMLEELTRRQGRTDDLVTRASALLASTREGGAR</sequence>
<feature type="binding site" evidence="6">
    <location>
        <position position="157"/>
    </location>
    <ligand>
        <name>ATP</name>
        <dbReference type="ChEBI" id="CHEBI:30616"/>
    </ligand>
</feature>
<dbReference type="Proteomes" id="UP001064632">
    <property type="component" value="Chromosome"/>
</dbReference>
<evidence type="ECO:0000256" key="3">
    <source>
        <dbReference type="ARBA" id="ARBA00022777"/>
    </source>
</evidence>
<evidence type="ECO:0000256" key="2">
    <source>
        <dbReference type="ARBA" id="ARBA00022741"/>
    </source>
</evidence>
<evidence type="ECO:0000256" key="5">
    <source>
        <dbReference type="PROSITE-ProRule" id="PRU00339"/>
    </source>
</evidence>
<dbReference type="SUPFAM" id="SSF48452">
    <property type="entry name" value="TPR-like"/>
    <property type="match status" value="1"/>
</dbReference>
<dbReference type="Gene3D" id="1.25.40.10">
    <property type="entry name" value="Tetratricopeptide repeat domain"/>
    <property type="match status" value="2"/>
</dbReference>
<keyword evidence="4 6" id="KW-0067">ATP-binding</keyword>
<evidence type="ECO:0000256" key="4">
    <source>
        <dbReference type="ARBA" id="ARBA00022840"/>
    </source>
</evidence>
<proteinExistence type="predicted"/>
<evidence type="ECO:0000259" key="8">
    <source>
        <dbReference type="PROSITE" id="PS50011"/>
    </source>
</evidence>
<organism evidence="9 10">
    <name type="scientific">Tahibacter amnicola</name>
    <dbReference type="NCBI Taxonomy" id="2976241"/>
    <lineage>
        <taxon>Bacteria</taxon>
        <taxon>Pseudomonadati</taxon>
        <taxon>Pseudomonadota</taxon>
        <taxon>Gammaproteobacteria</taxon>
        <taxon>Lysobacterales</taxon>
        <taxon>Rhodanobacteraceae</taxon>
        <taxon>Tahibacter</taxon>
    </lineage>
</organism>
<protein>
    <submittedName>
        <fullName evidence="9">Serine/threonine protein kinase</fullName>
    </submittedName>
</protein>
<dbReference type="RefSeq" id="WP_261692856.1">
    <property type="nucleotide sequence ID" value="NZ_CP104694.1"/>
</dbReference>
<dbReference type="InterPro" id="IPR019734">
    <property type="entry name" value="TPR_rpt"/>
</dbReference>
<evidence type="ECO:0000313" key="10">
    <source>
        <dbReference type="Proteomes" id="UP001064632"/>
    </source>
</evidence>
<reference evidence="9" key="1">
    <citation type="submission" date="2022-09" db="EMBL/GenBank/DDBJ databases">
        <title>Tahibacter sp. nov., isolated from a fresh water.</title>
        <authorList>
            <person name="Baek J.H."/>
            <person name="Lee J.K."/>
            <person name="Kim J.M."/>
            <person name="Jeon C.O."/>
        </authorList>
    </citation>
    <scope>NUCLEOTIDE SEQUENCE</scope>
    <source>
        <strain evidence="9">W38</strain>
    </source>
</reference>
<dbReference type="PROSITE" id="PS50011">
    <property type="entry name" value="PROTEIN_KINASE_DOM"/>
    <property type="match status" value="1"/>
</dbReference>
<keyword evidence="9" id="KW-0723">Serine/threonine-protein kinase</keyword>
<keyword evidence="7" id="KW-0812">Transmembrane</keyword>
<dbReference type="InterPro" id="IPR011990">
    <property type="entry name" value="TPR-like_helical_dom_sf"/>
</dbReference>
<gene>
    <name evidence="9" type="ORF">N4264_13940</name>
</gene>
<evidence type="ECO:0000313" key="9">
    <source>
        <dbReference type="EMBL" id="UXI65861.1"/>
    </source>
</evidence>
<dbReference type="PROSITE" id="PS00107">
    <property type="entry name" value="PROTEIN_KINASE_ATP"/>
    <property type="match status" value="1"/>
</dbReference>
<keyword evidence="7" id="KW-0472">Membrane</keyword>
<dbReference type="Pfam" id="PF00069">
    <property type="entry name" value="Pkinase"/>
    <property type="match status" value="1"/>
</dbReference>
<keyword evidence="10" id="KW-1185">Reference proteome</keyword>
<evidence type="ECO:0000256" key="1">
    <source>
        <dbReference type="ARBA" id="ARBA00022679"/>
    </source>
</evidence>
<keyword evidence="1" id="KW-0808">Transferase</keyword>
<keyword evidence="3 9" id="KW-0418">Kinase</keyword>
<dbReference type="PANTHER" id="PTHR43289">
    <property type="entry name" value="MITOGEN-ACTIVATED PROTEIN KINASE KINASE KINASE 20-RELATED"/>
    <property type="match status" value="1"/>
</dbReference>
<evidence type="ECO:0000256" key="6">
    <source>
        <dbReference type="PROSITE-ProRule" id="PRU10141"/>
    </source>
</evidence>
<dbReference type="EMBL" id="CP104694">
    <property type="protein sequence ID" value="UXI65861.1"/>
    <property type="molecule type" value="Genomic_DNA"/>
</dbReference>
<dbReference type="PROSITE" id="PS50005">
    <property type="entry name" value="TPR"/>
    <property type="match status" value="1"/>
</dbReference>
<dbReference type="PANTHER" id="PTHR43289:SF34">
    <property type="entry name" value="SERINE_THREONINE-PROTEIN KINASE YBDM-RELATED"/>
    <property type="match status" value="1"/>
</dbReference>
<dbReference type="InterPro" id="IPR017441">
    <property type="entry name" value="Protein_kinase_ATP_BS"/>
</dbReference>
<evidence type="ECO:0000256" key="7">
    <source>
        <dbReference type="SAM" id="Phobius"/>
    </source>
</evidence>